<dbReference type="CDD" id="cd14014">
    <property type="entry name" value="STKc_PknB_like"/>
    <property type="match status" value="1"/>
</dbReference>
<sequence>MESHGWAVEVPDAYRVGTWEVRGRIAGGSWSSVYEGRPVAGGAERVALKFVPTGTLTPRQLGHLAEMARRELALYERLSHPRLIRLHETHTVDDPDHAALDGATVLVLERAAGSLAALLNGGEGPVPEAHRLLTEICEGLEHLHSSGWVHGDLKPGNILLMEDGSVRLADFGLAAELDGTHAYLPPLGTSDYVAPERRDEPVGDRGAAVRTTTDIWAFGVTAHQVLTGRLPFAGATGRARRAEIEAYAAGRGRLALSPALPAPWRELVEDCLAPDHRRRERHDAAGLLVRLRGLADVPATAEPARGKRGRRGRRARRIAVTAVSAAAVAGAVPAVAALSGADGTDRPEPGTTRAAPGYFRAGADIPPQYRDLIVRAGTMCDERGLSPVLIAAMLKAESGFDPGLRDPGMDEYGIARWTPRVLRHHLPPDRRGSAAEAAMRPEEAIPAMGRFFCRFGLELTGVPGDPALNLAAAYRTSTTTVVRSRGVPPRVRPYIERVRGHMADYRPEAAAVPGAPPGRG</sequence>
<keyword evidence="4" id="KW-1185">Reference proteome</keyword>
<accession>A0A931GGL5</accession>
<comment type="caution">
    <text evidence="3">The sequence shown here is derived from an EMBL/GenBank/DDBJ whole genome shotgun (WGS) entry which is preliminary data.</text>
</comment>
<dbReference type="GO" id="GO:0005524">
    <property type="term" value="F:ATP binding"/>
    <property type="evidence" value="ECO:0007669"/>
    <property type="project" value="InterPro"/>
</dbReference>
<organism evidence="3 4">
    <name type="scientific">Actinomadura viridis</name>
    <dbReference type="NCBI Taxonomy" id="58110"/>
    <lineage>
        <taxon>Bacteria</taxon>
        <taxon>Bacillati</taxon>
        <taxon>Actinomycetota</taxon>
        <taxon>Actinomycetes</taxon>
        <taxon>Streptosporangiales</taxon>
        <taxon>Thermomonosporaceae</taxon>
        <taxon>Actinomadura</taxon>
    </lineage>
</organism>
<evidence type="ECO:0000313" key="4">
    <source>
        <dbReference type="Proteomes" id="UP000614047"/>
    </source>
</evidence>
<dbReference type="InterPro" id="IPR023346">
    <property type="entry name" value="Lysozyme-like_dom_sf"/>
</dbReference>
<dbReference type="PANTHER" id="PTHR44329">
    <property type="entry name" value="SERINE/THREONINE-PROTEIN KINASE TNNI3K-RELATED"/>
    <property type="match status" value="1"/>
</dbReference>
<gene>
    <name evidence="3" type="ORF">IW256_000035</name>
</gene>
<evidence type="ECO:0000259" key="2">
    <source>
        <dbReference type="PROSITE" id="PS50011"/>
    </source>
</evidence>
<proteinExistence type="predicted"/>
<keyword evidence="3" id="KW-0418">Kinase</keyword>
<dbReference type="SUPFAM" id="SSF53955">
    <property type="entry name" value="Lysozyme-like"/>
    <property type="match status" value="1"/>
</dbReference>
<dbReference type="InterPro" id="IPR000719">
    <property type="entry name" value="Prot_kinase_dom"/>
</dbReference>
<keyword evidence="3" id="KW-0808">Transferase</keyword>
<dbReference type="Pfam" id="PF00069">
    <property type="entry name" value="Pkinase"/>
    <property type="match status" value="1"/>
</dbReference>
<dbReference type="GO" id="GO:0004674">
    <property type="term" value="F:protein serine/threonine kinase activity"/>
    <property type="evidence" value="ECO:0007669"/>
    <property type="project" value="UniProtKB-KW"/>
</dbReference>
<dbReference type="Gene3D" id="1.10.530.10">
    <property type="match status" value="1"/>
</dbReference>
<reference evidence="3" key="1">
    <citation type="submission" date="2020-11" db="EMBL/GenBank/DDBJ databases">
        <title>Sequencing the genomes of 1000 actinobacteria strains.</title>
        <authorList>
            <person name="Klenk H.-P."/>
        </authorList>
    </citation>
    <scope>NUCLEOTIDE SEQUENCE</scope>
    <source>
        <strain evidence="3">DSM 43175</strain>
    </source>
</reference>
<dbReference type="Proteomes" id="UP000614047">
    <property type="component" value="Unassembled WGS sequence"/>
</dbReference>
<dbReference type="AlphaFoldDB" id="A0A931GGL5"/>
<protein>
    <submittedName>
        <fullName evidence="3">Serine/threonine protein kinase</fullName>
    </submittedName>
</protein>
<feature type="domain" description="Protein kinase" evidence="2">
    <location>
        <begin position="19"/>
        <end position="291"/>
    </location>
</feature>
<dbReference type="InterPro" id="IPR051681">
    <property type="entry name" value="Ser/Thr_Kinases-Pseudokinases"/>
</dbReference>
<dbReference type="EMBL" id="JADOUA010000001">
    <property type="protein sequence ID" value="MBG6085922.1"/>
    <property type="molecule type" value="Genomic_DNA"/>
</dbReference>
<dbReference type="SMART" id="SM00220">
    <property type="entry name" value="S_TKc"/>
    <property type="match status" value="1"/>
</dbReference>
<evidence type="ECO:0000256" key="1">
    <source>
        <dbReference type="SAM" id="MobiDB-lite"/>
    </source>
</evidence>
<evidence type="ECO:0000313" key="3">
    <source>
        <dbReference type="EMBL" id="MBG6085922.1"/>
    </source>
</evidence>
<feature type="region of interest" description="Disordered" evidence="1">
    <location>
        <begin position="339"/>
        <end position="359"/>
    </location>
</feature>
<name>A0A931GGL5_9ACTN</name>
<dbReference type="PROSITE" id="PS50011">
    <property type="entry name" value="PROTEIN_KINASE_DOM"/>
    <property type="match status" value="1"/>
</dbReference>
<dbReference type="Gene3D" id="3.30.200.20">
    <property type="entry name" value="Phosphorylase Kinase, domain 1"/>
    <property type="match status" value="1"/>
</dbReference>
<dbReference type="RefSeq" id="WP_197008987.1">
    <property type="nucleotide sequence ID" value="NZ_BAABES010000014.1"/>
</dbReference>
<dbReference type="InterPro" id="IPR011009">
    <property type="entry name" value="Kinase-like_dom_sf"/>
</dbReference>
<dbReference type="SUPFAM" id="SSF56112">
    <property type="entry name" value="Protein kinase-like (PK-like)"/>
    <property type="match status" value="1"/>
</dbReference>
<dbReference type="Gene3D" id="1.10.510.10">
    <property type="entry name" value="Transferase(Phosphotransferase) domain 1"/>
    <property type="match status" value="1"/>
</dbReference>
<keyword evidence="3" id="KW-0723">Serine/threonine-protein kinase</keyword>